<evidence type="ECO:0000259" key="5">
    <source>
        <dbReference type="PROSITE" id="PS51387"/>
    </source>
</evidence>
<evidence type="ECO:0000313" key="7">
    <source>
        <dbReference type="Proteomes" id="UP000217785"/>
    </source>
</evidence>
<dbReference type="Proteomes" id="UP000217785">
    <property type="component" value="Unassembled WGS sequence"/>
</dbReference>
<keyword evidence="4" id="KW-0560">Oxidoreductase</keyword>
<dbReference type="GO" id="GO:0016491">
    <property type="term" value="F:oxidoreductase activity"/>
    <property type="evidence" value="ECO:0007669"/>
    <property type="project" value="UniProtKB-KW"/>
</dbReference>
<evidence type="ECO:0000256" key="2">
    <source>
        <dbReference type="ARBA" id="ARBA00022630"/>
    </source>
</evidence>
<dbReference type="Pfam" id="PF01565">
    <property type="entry name" value="FAD_binding_4"/>
    <property type="match status" value="1"/>
</dbReference>
<dbReference type="PROSITE" id="PS51387">
    <property type="entry name" value="FAD_PCMH"/>
    <property type="match status" value="1"/>
</dbReference>
<protein>
    <submittedName>
        <fullName evidence="6">Lactate dehydrogenase</fullName>
    </submittedName>
</protein>
<dbReference type="Gene3D" id="3.30.465.10">
    <property type="match status" value="1"/>
</dbReference>
<dbReference type="AlphaFoldDB" id="A0A292YMX5"/>
<keyword evidence="3" id="KW-0274">FAD</keyword>
<dbReference type="PANTHER" id="PTHR11748">
    <property type="entry name" value="D-LACTATE DEHYDROGENASE"/>
    <property type="match status" value="1"/>
</dbReference>
<sequence length="464" mass="50131">MTITQIGTGSMKAVSSTAKGGLAVKAIGKDLSKIRSDLQNLVNAPYVKECPEDLKAKLAVPNHELLLVEPGSEEEVSAVLQYATEQQLSVIPAGYGQQLHIGEAPKSADILLSSRRLTGIVEHSVGDLTMTVKAGTLFSEVQAHLRQHGQFVPITPPTQGESTIGGLVATAASGPERVLYGSWRDNVIGLRVVYPNGQVIRTGGKVVKNVAGYDMNKLFVGSHGTLAFITEITLKLRPYPKYRELVLAECEAFAPLIRLASRILGSECVPSSLELMGRMEDGQGTYRLAIGSDDVKSAAKYQAERIGQMVSETESNIRLSSVVNEDTEAFWNDYRSKWKETAANSLVLRAGFLIPHMTKVLEIYEKESSSRKIQMEYAVSLGIGTLRVRLSSPDSDALKETAARFRHLAESHGGYLVVEHGEGTVKQDLGVWGVVRSGLSLMKGIKQTVDPAGILSPGRYAGGI</sequence>
<dbReference type="EMBL" id="BDUF01000049">
    <property type="protein sequence ID" value="GAX90103.1"/>
    <property type="molecule type" value="Genomic_DNA"/>
</dbReference>
<dbReference type="GO" id="GO:0071949">
    <property type="term" value="F:FAD binding"/>
    <property type="evidence" value="ECO:0007669"/>
    <property type="project" value="InterPro"/>
</dbReference>
<reference evidence="7" key="1">
    <citation type="submission" date="2017-07" db="EMBL/GenBank/DDBJ databases">
        <title>Draft genome sequence of Effusibacillus lacus strain skLN1.</title>
        <authorList>
            <person name="Watanabe M."/>
            <person name="Kojima H."/>
            <person name="Fukui M."/>
        </authorList>
    </citation>
    <scope>NUCLEOTIDE SEQUENCE [LARGE SCALE GENOMIC DNA]</scope>
    <source>
        <strain evidence="7">skLN1</strain>
    </source>
</reference>
<dbReference type="InterPro" id="IPR016169">
    <property type="entry name" value="FAD-bd_PCMH_sub2"/>
</dbReference>
<keyword evidence="2" id="KW-0285">Flavoprotein</keyword>
<dbReference type="InterPro" id="IPR016164">
    <property type="entry name" value="FAD-linked_Oxase-like_C"/>
</dbReference>
<feature type="domain" description="FAD-binding PCMH-type" evidence="5">
    <location>
        <begin position="60"/>
        <end position="239"/>
    </location>
</feature>
<dbReference type="SUPFAM" id="SSF55103">
    <property type="entry name" value="FAD-linked oxidases, C-terminal domain"/>
    <property type="match status" value="1"/>
</dbReference>
<dbReference type="InterPro" id="IPR004113">
    <property type="entry name" value="FAD-bd_oxidored_4_C"/>
</dbReference>
<dbReference type="SUPFAM" id="SSF56176">
    <property type="entry name" value="FAD-binding/transporter-associated domain-like"/>
    <property type="match status" value="1"/>
</dbReference>
<accession>A0A292YMX5</accession>
<proteinExistence type="predicted"/>
<dbReference type="PANTHER" id="PTHR11748:SF103">
    <property type="entry name" value="GLYCOLATE OXIDASE SUBUNIT GLCE"/>
    <property type="match status" value="1"/>
</dbReference>
<comment type="caution">
    <text evidence="6">The sequence shown here is derived from an EMBL/GenBank/DDBJ whole genome shotgun (WGS) entry which is preliminary data.</text>
</comment>
<comment type="cofactor">
    <cofactor evidence="1">
        <name>FAD</name>
        <dbReference type="ChEBI" id="CHEBI:57692"/>
    </cofactor>
</comment>
<name>A0A292YMX5_9BACL</name>
<keyword evidence="7" id="KW-1185">Reference proteome</keyword>
<dbReference type="Pfam" id="PF02913">
    <property type="entry name" value="FAD-oxidase_C"/>
    <property type="match status" value="1"/>
</dbReference>
<evidence type="ECO:0000313" key="6">
    <source>
        <dbReference type="EMBL" id="GAX90103.1"/>
    </source>
</evidence>
<gene>
    <name evidence="6" type="ORF">EFBL_1729</name>
</gene>
<dbReference type="InterPro" id="IPR036318">
    <property type="entry name" value="FAD-bd_PCMH-like_sf"/>
</dbReference>
<dbReference type="RefSeq" id="WP_096181814.1">
    <property type="nucleotide sequence ID" value="NZ_BDUF01000049.1"/>
</dbReference>
<dbReference type="InterPro" id="IPR006094">
    <property type="entry name" value="Oxid_FAD_bind_N"/>
</dbReference>
<evidence type="ECO:0000256" key="1">
    <source>
        <dbReference type="ARBA" id="ARBA00001974"/>
    </source>
</evidence>
<dbReference type="InterPro" id="IPR016166">
    <property type="entry name" value="FAD-bd_PCMH"/>
</dbReference>
<organism evidence="6 7">
    <name type="scientific">Effusibacillus lacus</name>
    <dbReference type="NCBI Taxonomy" id="1348429"/>
    <lineage>
        <taxon>Bacteria</taxon>
        <taxon>Bacillati</taxon>
        <taxon>Bacillota</taxon>
        <taxon>Bacilli</taxon>
        <taxon>Bacillales</taxon>
        <taxon>Alicyclobacillaceae</taxon>
        <taxon>Effusibacillus</taxon>
    </lineage>
</organism>
<evidence type="ECO:0000256" key="3">
    <source>
        <dbReference type="ARBA" id="ARBA00022827"/>
    </source>
</evidence>
<evidence type="ECO:0000256" key="4">
    <source>
        <dbReference type="ARBA" id="ARBA00023002"/>
    </source>
</evidence>
<dbReference type="OrthoDB" id="9767256at2"/>